<gene>
    <name evidence="2" type="ORF">psal_cds_221</name>
</gene>
<dbReference type="GeneID" id="16605539"/>
<dbReference type="KEGG" id="vg:16605539"/>
<organism evidence="2 3">
    <name type="scientific">Pandoravirus salinus</name>
    <dbReference type="NCBI Taxonomy" id="1349410"/>
    <lineage>
        <taxon>Viruses</taxon>
        <taxon>Pandoravirus</taxon>
    </lineage>
</organism>
<sequence length="550" mass="58764">MSRPNYRPYAPTAPATNGAVPHHDAANAAAANAAAAAAAAVAAATAAQHAAQGRPQPVSPHGGPVPAGNGNGHNNNNGGYDGWVGPSNGCAQKWGSGGCSSGAFVPGPAPNQLRNPCTGEVRQLLPYVETPRPPKPGAGGAGALHQEEWMIVKKVTNKRGSGGGAATGTTSAACTHAGLQPCQRKRCCAKKRHTQCYRPAPKRENCYPADHQEYDLAYLTTFDEVDLGPDVENDWNDFSNGKDFHANDGDVFTNKKGISLVAKRFTLTYPPPDVDSSGEPHPTGFLDHLKRWIIRNSDYEVPQCGQIYVEACIAAKVIGVEDAAAPVGSLQTADGTTLDTFGSAVNNPHADLRLGYAALTLTDFSSGLNAKVAFTNEAIWAVYEMLPFDQEDGVAENGSRASFAGAFFMGQRNVARPNSDFAKVGIAYDKQKGLTWYLNGVPVHNEPRPGHPPKHDHILYHVPGESHDVEVECLRFGLGLFTMLDALPMETDKISPSQQQALVRLSPAAYTHPVRPSRGVSFVYDNSPWTARLPTGAFMISKEFKIVYRC</sequence>
<name>S4W066_9VIRU</name>
<reference evidence="2 3" key="1">
    <citation type="journal article" date="2013" name="Science">
        <title>Pandoraviruses: amoeba viruses with genomes up to 2.5 Mb reaching that of parasitic eukaryotes.</title>
        <authorList>
            <person name="Philippe N."/>
            <person name="Legendre M."/>
            <person name="Doutre G."/>
            <person name="Coute Y."/>
            <person name="Poirot O."/>
            <person name="Lescot M."/>
            <person name="Arslan D."/>
            <person name="Seltzer V."/>
            <person name="Bertaux L."/>
            <person name="Bruley C."/>
            <person name="Garin J."/>
            <person name="Claverie J.M."/>
            <person name="Abergel C."/>
        </authorList>
    </citation>
    <scope>NUCLEOTIDE SEQUENCE [LARGE SCALE GENOMIC DNA]</scope>
</reference>
<dbReference type="EMBL" id="KC977571">
    <property type="protein sequence ID" value="AGO83752.1"/>
    <property type="molecule type" value="Genomic_DNA"/>
</dbReference>
<dbReference type="Proteomes" id="UP000204584">
    <property type="component" value="Segment"/>
</dbReference>
<evidence type="ECO:0000313" key="3">
    <source>
        <dbReference type="Proteomes" id="UP000204584"/>
    </source>
</evidence>
<proteinExistence type="predicted"/>
<feature type="region of interest" description="Disordered" evidence="1">
    <location>
        <begin position="1"/>
        <end position="21"/>
    </location>
</feature>
<evidence type="ECO:0000256" key="1">
    <source>
        <dbReference type="SAM" id="MobiDB-lite"/>
    </source>
</evidence>
<dbReference type="InterPro" id="IPR045727">
    <property type="entry name" value="DUF6081"/>
</dbReference>
<evidence type="ECO:0000313" key="2">
    <source>
        <dbReference type="EMBL" id="AGO83752.1"/>
    </source>
</evidence>
<protein>
    <submittedName>
        <fullName evidence="2">Uncharacterized protein</fullName>
    </submittedName>
</protein>
<dbReference type="RefSeq" id="YP_008436815.1">
    <property type="nucleotide sequence ID" value="NC_022098.1"/>
</dbReference>
<dbReference type="Pfam" id="PF19559">
    <property type="entry name" value="DUF6081"/>
    <property type="match status" value="1"/>
</dbReference>
<accession>S4W066</accession>
<keyword evidence="3" id="KW-1185">Reference proteome</keyword>
<feature type="compositionally biased region" description="Low complexity" evidence="1">
    <location>
        <begin position="60"/>
        <end position="78"/>
    </location>
</feature>
<feature type="region of interest" description="Disordered" evidence="1">
    <location>
        <begin position="48"/>
        <end position="80"/>
    </location>
</feature>